<sequence>MPEDETGEDYGGAKAWIERMLRERLGHRLAIVRPGLVGGPGDGSDRFGHWVARAALAADGPLLAPARDQPTQTIDVRDLVRFVVERAPERSDVVNAVGPEIRLHALIALARDVAGHTGEVVLADDEALDAAGVGYWMGPDALPLRLPAALDSHGQRSSDRYRAARGEHRDVAATLADVLADERARGLDRPRLTGPSRADELRVIASLASRA</sequence>
<gene>
    <name evidence="1" type="ORF">GCM10010968_19340</name>
</gene>
<evidence type="ECO:0000313" key="1">
    <source>
        <dbReference type="EMBL" id="GGN85978.1"/>
    </source>
</evidence>
<comment type="caution">
    <text evidence="1">The sequence shown here is derived from an EMBL/GenBank/DDBJ whole genome shotgun (WGS) entry which is preliminary data.</text>
</comment>
<evidence type="ECO:0000313" key="2">
    <source>
        <dbReference type="Proteomes" id="UP000626982"/>
    </source>
</evidence>
<accession>A0ABQ2KK98</accession>
<keyword evidence="2" id="KW-1185">Reference proteome</keyword>
<dbReference type="SUPFAM" id="SSF51735">
    <property type="entry name" value="NAD(P)-binding Rossmann-fold domains"/>
    <property type="match status" value="1"/>
</dbReference>
<dbReference type="InterPro" id="IPR036291">
    <property type="entry name" value="NAD(P)-bd_dom_sf"/>
</dbReference>
<dbReference type="RefSeq" id="WP_229679587.1">
    <property type="nucleotide sequence ID" value="NZ_BAABBD010000005.1"/>
</dbReference>
<name>A0ABQ2KK98_9MICO</name>
<proteinExistence type="predicted"/>
<evidence type="ECO:0008006" key="3">
    <source>
        <dbReference type="Google" id="ProtNLM"/>
    </source>
</evidence>
<dbReference type="Proteomes" id="UP000626982">
    <property type="component" value="Unassembled WGS sequence"/>
</dbReference>
<organism evidence="1 2">
    <name type="scientific">Agrococcus terreus</name>
    <dbReference type="NCBI Taxonomy" id="574649"/>
    <lineage>
        <taxon>Bacteria</taxon>
        <taxon>Bacillati</taxon>
        <taxon>Actinomycetota</taxon>
        <taxon>Actinomycetes</taxon>
        <taxon>Micrococcales</taxon>
        <taxon>Microbacteriaceae</taxon>
        <taxon>Agrococcus</taxon>
    </lineage>
</organism>
<protein>
    <recommendedName>
        <fullName evidence="3">NAD dependent epimerase/dehydratase family protein</fullName>
    </recommendedName>
</protein>
<dbReference type="Gene3D" id="3.40.50.720">
    <property type="entry name" value="NAD(P)-binding Rossmann-like Domain"/>
    <property type="match status" value="1"/>
</dbReference>
<dbReference type="EMBL" id="BMLM01000001">
    <property type="protein sequence ID" value="GGN85978.1"/>
    <property type="molecule type" value="Genomic_DNA"/>
</dbReference>
<reference evidence="2" key="1">
    <citation type="journal article" date="2019" name="Int. J. Syst. Evol. Microbiol.">
        <title>The Global Catalogue of Microorganisms (GCM) 10K type strain sequencing project: providing services to taxonomists for standard genome sequencing and annotation.</title>
        <authorList>
            <consortium name="The Broad Institute Genomics Platform"/>
            <consortium name="The Broad Institute Genome Sequencing Center for Infectious Disease"/>
            <person name="Wu L."/>
            <person name="Ma J."/>
        </authorList>
    </citation>
    <scope>NUCLEOTIDE SEQUENCE [LARGE SCALE GENOMIC DNA]</scope>
    <source>
        <strain evidence="2">CGMCC 1.6960</strain>
    </source>
</reference>